<feature type="domain" description="Calcineurin-like phosphoesterase" evidence="1">
    <location>
        <begin position="17"/>
        <end position="239"/>
    </location>
</feature>
<dbReference type="InterPro" id="IPR004843">
    <property type="entry name" value="Calcineurin-like_PHP"/>
</dbReference>
<dbReference type="Gene3D" id="3.60.21.10">
    <property type="match status" value="1"/>
</dbReference>
<gene>
    <name evidence="2" type="primary">pphB</name>
    <name evidence="2" type="ORF">AUP74_03312</name>
</gene>
<dbReference type="Pfam" id="PF00149">
    <property type="entry name" value="Metallophos"/>
    <property type="match status" value="1"/>
</dbReference>
<dbReference type="STRING" id="1769779.AUP74_03312"/>
<dbReference type="InterPro" id="IPR029052">
    <property type="entry name" value="Metallo-depent_PP-like"/>
</dbReference>
<dbReference type="RefSeq" id="WP_069948509.1">
    <property type="nucleotide sequence ID" value="NZ_CP014143.1"/>
</dbReference>
<dbReference type="AlphaFoldDB" id="A0A1C9WC04"/>
<dbReference type="GO" id="GO:0005737">
    <property type="term" value="C:cytoplasm"/>
    <property type="evidence" value="ECO:0007669"/>
    <property type="project" value="TreeGrafter"/>
</dbReference>
<dbReference type="EC" id="3.1.3.16" evidence="2"/>
<keyword evidence="2" id="KW-0378">Hydrolase</keyword>
<sequence>MGTLLQVGANTSGRDFVVGDVHGHYSQLQRQLNRLGFDSAVDRLFCVGDIVDRGPESETMLGLVDQQSCFSVLGNHEAMMIAGFEDPADADLHLSNGGHWFYESAPSLRKQYVDLARKWPWAIEIETPHGRVGLVHANVPRGSWDQVTDQLLAMEGEWLSGAPLTSHAVEYAAQNLLWNRTLVLRLYSEFLESEDNKQQIFAQRQSPHINEWIAQGTARQLAPFEIEGISGVYMGHTYVPMPIQVGRCHFLDTYRGEPGEALGILCLNAT</sequence>
<organism evidence="2 3">
    <name type="scientific">Microbulbifer aggregans</name>
    <dbReference type="NCBI Taxonomy" id="1769779"/>
    <lineage>
        <taxon>Bacteria</taxon>
        <taxon>Pseudomonadati</taxon>
        <taxon>Pseudomonadota</taxon>
        <taxon>Gammaproteobacteria</taxon>
        <taxon>Cellvibrionales</taxon>
        <taxon>Microbulbiferaceae</taxon>
        <taxon>Microbulbifer</taxon>
    </lineage>
</organism>
<accession>A0A1C9WC04</accession>
<name>A0A1C9WC04_9GAMM</name>
<evidence type="ECO:0000313" key="2">
    <source>
        <dbReference type="EMBL" id="AOS98678.1"/>
    </source>
</evidence>
<dbReference type="SUPFAM" id="SSF56300">
    <property type="entry name" value="Metallo-dependent phosphatases"/>
    <property type="match status" value="1"/>
</dbReference>
<dbReference type="KEGG" id="micc:AUP74_03312"/>
<keyword evidence="3" id="KW-1185">Reference proteome</keyword>
<dbReference type="PANTHER" id="PTHR42850">
    <property type="entry name" value="METALLOPHOSPHOESTERASE"/>
    <property type="match status" value="1"/>
</dbReference>
<dbReference type="InterPro" id="IPR050126">
    <property type="entry name" value="Ap4A_hydrolase"/>
</dbReference>
<proteinExistence type="predicted"/>
<evidence type="ECO:0000313" key="3">
    <source>
        <dbReference type="Proteomes" id="UP000095672"/>
    </source>
</evidence>
<dbReference type="PATRIC" id="fig|1769779.3.peg.3296"/>
<dbReference type="EMBL" id="CP014143">
    <property type="protein sequence ID" value="AOS98678.1"/>
    <property type="molecule type" value="Genomic_DNA"/>
</dbReference>
<dbReference type="Proteomes" id="UP000095672">
    <property type="component" value="Chromosome"/>
</dbReference>
<reference evidence="3" key="1">
    <citation type="submission" date="2016-01" db="EMBL/GenBank/DDBJ databases">
        <title>Complete genome sequence of Microbulbifer sp. CCB-MM1, a halophile isolated from Matang Mangrove Forest, Perak.</title>
        <authorList>
            <person name="Moh T.H."/>
            <person name="Dinesh B."/>
            <person name="Lau N.-S."/>
            <person name="Go F."/>
            <person name="Alexander Chong S.-C."/>
        </authorList>
    </citation>
    <scope>NUCLEOTIDE SEQUENCE [LARGE SCALE GENOMIC DNA]</scope>
    <source>
        <strain evidence="3">CCB-MM1</strain>
    </source>
</reference>
<dbReference type="OrthoDB" id="5296354at2"/>
<protein>
    <submittedName>
        <fullName evidence="2">Serine/threonine-protein phosphatase 2</fullName>
        <ecNumber evidence="2">3.1.3.16</ecNumber>
    </submittedName>
</protein>
<dbReference type="GO" id="GO:0004722">
    <property type="term" value="F:protein serine/threonine phosphatase activity"/>
    <property type="evidence" value="ECO:0007669"/>
    <property type="project" value="UniProtKB-EC"/>
</dbReference>
<evidence type="ECO:0000259" key="1">
    <source>
        <dbReference type="Pfam" id="PF00149"/>
    </source>
</evidence>